<comment type="caution">
    <text evidence="1">The sequence shown here is derived from an EMBL/GenBank/DDBJ whole genome shotgun (WGS) entry which is preliminary data.</text>
</comment>
<keyword evidence="2" id="KW-1185">Reference proteome</keyword>
<name>A0A9W8Y8Z5_9PLEO</name>
<dbReference type="OrthoDB" id="5985073at2759"/>
<dbReference type="EMBL" id="JAPEUY010000010">
    <property type="protein sequence ID" value="KAJ4369053.1"/>
    <property type="molecule type" value="Genomic_DNA"/>
</dbReference>
<protein>
    <submittedName>
        <fullName evidence="1">Uncharacterized protein</fullName>
    </submittedName>
</protein>
<gene>
    <name evidence="1" type="ORF">N0V83_006136</name>
</gene>
<dbReference type="AlphaFoldDB" id="A0A9W8Y8Z5"/>
<evidence type="ECO:0000313" key="2">
    <source>
        <dbReference type="Proteomes" id="UP001140560"/>
    </source>
</evidence>
<dbReference type="Proteomes" id="UP001140560">
    <property type="component" value="Unassembled WGS sequence"/>
</dbReference>
<reference evidence="1" key="1">
    <citation type="submission" date="2022-10" db="EMBL/GenBank/DDBJ databases">
        <title>Tapping the CABI collections for fungal endophytes: first genome assemblies for Collariella, Neodidymelliopsis, Ascochyta clinopodiicola, Didymella pomorum, Didymosphaeria variabile, Neocosmospora piperis and Neocucurbitaria cava.</title>
        <authorList>
            <person name="Hill R."/>
        </authorList>
    </citation>
    <scope>NUCLEOTIDE SEQUENCE</scope>
    <source>
        <strain evidence="1">IMI 356814</strain>
    </source>
</reference>
<evidence type="ECO:0000313" key="1">
    <source>
        <dbReference type="EMBL" id="KAJ4369053.1"/>
    </source>
</evidence>
<sequence>MCLKLIVVVRSTSDYRMPGGANPALNAVYYLYAVYLDTLQDLYKFPLIIDDMPMDNDPRKMFIGGLLLQRPSLLLLGETLYAGFGGICDAFNYTGAVVAVNLGSRAIYRWATQAGNDSLYTDDWTKRHGGGAGGVWQAGMGLASDGKDVYFTIDNGGGVGVNSSVETIPVPGKTHLDILFDSVARVTLDDVEGGGKGVQLVDWFRPFDYQADKESRRQGMGSAGFAILDEAAFSTPQAKRIGVATSRNSKMYVQDLDNLGGYRQGRNGSDGVLQTIHLDGEVAGGIGSYPLEGGYIYVNPGNAPLAAYKFTPNTTTSSQLFTLAGKSSAGNSHAVGVGIPTVTSNQGKPGSGIVWVTEPEKGLLAFKAVPENGTLVELKLPKVEGAYKYGRPVFGDGRVYVVDGHGRLIALGAK</sequence>
<accession>A0A9W8Y8Z5</accession>
<organism evidence="1 2">
    <name type="scientific">Neocucurbitaria cava</name>
    <dbReference type="NCBI Taxonomy" id="798079"/>
    <lineage>
        <taxon>Eukaryota</taxon>
        <taxon>Fungi</taxon>
        <taxon>Dikarya</taxon>
        <taxon>Ascomycota</taxon>
        <taxon>Pezizomycotina</taxon>
        <taxon>Dothideomycetes</taxon>
        <taxon>Pleosporomycetidae</taxon>
        <taxon>Pleosporales</taxon>
        <taxon>Pleosporineae</taxon>
        <taxon>Cucurbitariaceae</taxon>
        <taxon>Neocucurbitaria</taxon>
    </lineage>
</organism>
<proteinExistence type="predicted"/>